<evidence type="ECO:0000256" key="2">
    <source>
        <dbReference type="SAM" id="Phobius"/>
    </source>
</evidence>
<feature type="domain" description="Fatty acid desaturase" evidence="3">
    <location>
        <begin position="101"/>
        <end position="375"/>
    </location>
</feature>
<feature type="transmembrane region" description="Helical" evidence="2">
    <location>
        <begin position="87"/>
        <end position="112"/>
    </location>
</feature>
<evidence type="ECO:0000259" key="3">
    <source>
        <dbReference type="Pfam" id="PF00487"/>
    </source>
</evidence>
<feature type="compositionally biased region" description="Basic and acidic residues" evidence="1">
    <location>
        <begin position="415"/>
        <end position="425"/>
    </location>
</feature>
<dbReference type="OrthoDB" id="104711at2"/>
<dbReference type="PANTHER" id="PTHR19353:SF84">
    <property type="entry name" value="ACYL-COA DELTA-9-DESATURASE, DESB"/>
    <property type="match status" value="1"/>
</dbReference>
<name>A0A371P3J1_9ACTN</name>
<evidence type="ECO:0000313" key="5">
    <source>
        <dbReference type="Proteomes" id="UP000265581"/>
    </source>
</evidence>
<sequence length="433" mass="49649">MPITLRRSKKAPIKPRSASSHNAAPLTLINPYSEKPATIGLEHMTYEQLDEFGRELDAVRQRVLDDLGQKDADYIRRVIRAQRASEVLGRIGIFMPFFPPAFIAGIVFLGLAKILDNMEIGHNVMHGQYDWMNDPMVNGARYEWDNMAPAQDWKHGHNYIHHTYTNIHGMDRDIGYNLLRIDDDQPWYGTHRFNLPLAFVLMIVFEWGVMYHGIELDQYLQGKISKADFQGRKKRAMQKIRRQVFKDYIAWPLVGLALVPFVGWWAPLAILGANVVANIIRNIWTFLVIFCGHFPAEVQTFAEEDAQNESRGQWYLRQLLGSANISGHAPFHVLTGNLSYQIEHHLFPDIPARRYPEVAEDVKRLVEQYGLTYNTGRLSKQLASVARQLAVYGRKPSDPYKIGNSPESKALRRAKREEATRRAEALRGTQLTS</sequence>
<reference evidence="4 5" key="1">
    <citation type="submission" date="2018-08" db="EMBL/GenBank/DDBJ databases">
        <title>Aeromicrobium sp. M2KJ-4, whole genome shotgun sequence.</title>
        <authorList>
            <person name="Tuo L."/>
        </authorList>
    </citation>
    <scope>NUCLEOTIDE SEQUENCE [LARGE SCALE GENOMIC DNA]</scope>
    <source>
        <strain evidence="4 5">M2KJ-4</strain>
    </source>
</reference>
<dbReference type="CDD" id="cd03506">
    <property type="entry name" value="Delta6-FADS-like"/>
    <property type="match status" value="1"/>
</dbReference>
<gene>
    <name evidence="4" type="ORF">DX116_15410</name>
</gene>
<dbReference type="GO" id="GO:0006629">
    <property type="term" value="P:lipid metabolic process"/>
    <property type="evidence" value="ECO:0007669"/>
    <property type="project" value="InterPro"/>
</dbReference>
<comment type="caution">
    <text evidence="4">The sequence shown here is derived from an EMBL/GenBank/DDBJ whole genome shotgun (WGS) entry which is preliminary data.</text>
</comment>
<dbReference type="Pfam" id="PF00487">
    <property type="entry name" value="FA_desaturase"/>
    <property type="match status" value="1"/>
</dbReference>
<accession>A0A371P3J1</accession>
<evidence type="ECO:0000256" key="1">
    <source>
        <dbReference type="SAM" id="MobiDB-lite"/>
    </source>
</evidence>
<feature type="transmembrane region" description="Helical" evidence="2">
    <location>
        <begin position="248"/>
        <end position="266"/>
    </location>
</feature>
<dbReference type="InterPro" id="IPR005804">
    <property type="entry name" value="FA_desaturase_dom"/>
</dbReference>
<dbReference type="RefSeq" id="WP_119705104.1">
    <property type="nucleotide sequence ID" value="NZ_JBHSOI010000002.1"/>
</dbReference>
<dbReference type="EMBL" id="QUBR01000002">
    <property type="protein sequence ID" value="REK70514.1"/>
    <property type="molecule type" value="Genomic_DNA"/>
</dbReference>
<keyword evidence="2" id="KW-0812">Transmembrane</keyword>
<dbReference type="InterPro" id="IPR012171">
    <property type="entry name" value="Fatty_acid_desaturase"/>
</dbReference>
<feature type="transmembrane region" description="Helical" evidence="2">
    <location>
        <begin position="193"/>
        <end position="214"/>
    </location>
</feature>
<keyword evidence="2" id="KW-1133">Transmembrane helix</keyword>
<feature type="region of interest" description="Disordered" evidence="1">
    <location>
        <begin position="396"/>
        <end position="433"/>
    </location>
</feature>
<proteinExistence type="predicted"/>
<dbReference type="GO" id="GO:0016717">
    <property type="term" value="F:oxidoreductase activity, acting on paired donors, with oxidation of a pair of donors resulting in the reduction of molecular oxygen to two molecules of water"/>
    <property type="evidence" value="ECO:0007669"/>
    <property type="project" value="TreeGrafter"/>
</dbReference>
<dbReference type="AlphaFoldDB" id="A0A371P3J1"/>
<keyword evidence="5" id="KW-1185">Reference proteome</keyword>
<protein>
    <submittedName>
        <fullName evidence="4">Acyl-CoA desaturase</fullName>
    </submittedName>
</protein>
<dbReference type="Proteomes" id="UP000265581">
    <property type="component" value="Unassembled WGS sequence"/>
</dbReference>
<feature type="compositionally biased region" description="Basic residues" evidence="1">
    <location>
        <begin position="1"/>
        <end position="13"/>
    </location>
</feature>
<dbReference type="GO" id="GO:0016020">
    <property type="term" value="C:membrane"/>
    <property type="evidence" value="ECO:0007669"/>
    <property type="project" value="TreeGrafter"/>
</dbReference>
<feature type="region of interest" description="Disordered" evidence="1">
    <location>
        <begin position="1"/>
        <end position="20"/>
    </location>
</feature>
<organism evidence="4 5">
    <name type="scientific">Aeromicrobium endophyticum</name>
    <dbReference type="NCBI Taxonomy" id="2292704"/>
    <lineage>
        <taxon>Bacteria</taxon>
        <taxon>Bacillati</taxon>
        <taxon>Actinomycetota</taxon>
        <taxon>Actinomycetes</taxon>
        <taxon>Propionibacteriales</taxon>
        <taxon>Nocardioidaceae</taxon>
        <taxon>Aeromicrobium</taxon>
    </lineage>
</organism>
<keyword evidence="2" id="KW-0472">Membrane</keyword>
<dbReference type="PANTHER" id="PTHR19353">
    <property type="entry name" value="FATTY ACID DESATURASE 2"/>
    <property type="match status" value="1"/>
</dbReference>
<evidence type="ECO:0000313" key="4">
    <source>
        <dbReference type="EMBL" id="REK70514.1"/>
    </source>
</evidence>